<comment type="caution">
    <text evidence="4">The sequence shown here is derived from an EMBL/GenBank/DDBJ whole genome shotgun (WGS) entry which is preliminary data.</text>
</comment>
<dbReference type="STRING" id="238.BBD35_13765"/>
<dbReference type="OrthoDB" id="7173315at2"/>
<dbReference type="Pfam" id="PF05016">
    <property type="entry name" value="ParE_toxin"/>
    <property type="match status" value="1"/>
</dbReference>
<dbReference type="RefSeq" id="WP_016199106.1">
    <property type="nucleotide sequence ID" value="NZ_CP014338.1"/>
</dbReference>
<accession>A0A1V3U1F8</accession>
<keyword evidence="5" id="KW-1185">Reference proteome</keyword>
<dbReference type="PANTHER" id="PTHR33755">
    <property type="entry name" value="TOXIN PARE1-RELATED"/>
    <property type="match status" value="1"/>
</dbReference>
<dbReference type="AlphaFoldDB" id="A0A1V3U1F8"/>
<dbReference type="InterPro" id="IPR051803">
    <property type="entry name" value="TA_system_RelE-like_toxin"/>
</dbReference>
<dbReference type="GeneID" id="48542350"/>
<dbReference type="InterPro" id="IPR035093">
    <property type="entry name" value="RelE/ParE_toxin_dom_sf"/>
</dbReference>
<organism evidence="4 5">
    <name type="scientific">Elizabethkingia meningoseptica</name>
    <name type="common">Chryseobacterium meningosepticum</name>
    <dbReference type="NCBI Taxonomy" id="238"/>
    <lineage>
        <taxon>Bacteria</taxon>
        <taxon>Pseudomonadati</taxon>
        <taxon>Bacteroidota</taxon>
        <taxon>Flavobacteriia</taxon>
        <taxon>Flavobacteriales</taxon>
        <taxon>Weeksellaceae</taxon>
        <taxon>Elizabethkingia</taxon>
    </lineage>
</organism>
<evidence type="ECO:0000256" key="2">
    <source>
        <dbReference type="ARBA" id="ARBA00022649"/>
    </source>
</evidence>
<evidence type="ECO:0000256" key="3">
    <source>
        <dbReference type="PIRNR" id="PIRNR029218"/>
    </source>
</evidence>
<dbReference type="SUPFAM" id="SSF143011">
    <property type="entry name" value="RelE-like"/>
    <property type="match status" value="1"/>
</dbReference>
<sequence length="100" mass="12272">MKYKITKEATKDLENIWLYTFKNWSIEQADRYFNLIINEIEYLSENPNSGKDYNDIRKGYFRSQVKSHFIFYRINSKINKIEIIRILHQQMDIESRLDDK</sequence>
<dbReference type="EMBL" id="MPOG01000008">
    <property type="protein sequence ID" value="OOH96348.1"/>
    <property type="molecule type" value="Genomic_DNA"/>
</dbReference>
<dbReference type="Gene3D" id="3.30.2310.20">
    <property type="entry name" value="RelE-like"/>
    <property type="match status" value="1"/>
</dbReference>
<keyword evidence="2" id="KW-1277">Toxin-antitoxin system</keyword>
<name>A0A1V3U1F8_ELIME</name>
<dbReference type="eggNOG" id="COG3668">
    <property type="taxonomic scope" value="Bacteria"/>
</dbReference>
<evidence type="ECO:0000256" key="1">
    <source>
        <dbReference type="ARBA" id="ARBA00006226"/>
    </source>
</evidence>
<dbReference type="KEGG" id="emg:BBD33_11495"/>
<evidence type="ECO:0000313" key="5">
    <source>
        <dbReference type="Proteomes" id="UP000188947"/>
    </source>
</evidence>
<gene>
    <name evidence="4" type="ORF">BMF97_08345</name>
</gene>
<proteinExistence type="inferred from homology"/>
<dbReference type="Proteomes" id="UP000188947">
    <property type="component" value="Unassembled WGS sequence"/>
</dbReference>
<dbReference type="InterPro" id="IPR007712">
    <property type="entry name" value="RelE/ParE_toxin"/>
</dbReference>
<dbReference type="PIRSF" id="PIRSF029218">
    <property type="entry name" value="ParE"/>
    <property type="match status" value="1"/>
</dbReference>
<evidence type="ECO:0000313" key="4">
    <source>
        <dbReference type="EMBL" id="OOH96348.1"/>
    </source>
</evidence>
<dbReference type="InterPro" id="IPR028344">
    <property type="entry name" value="ParE1/4"/>
</dbReference>
<protein>
    <recommendedName>
        <fullName evidence="3">Toxin</fullName>
    </recommendedName>
</protein>
<reference evidence="4 5" key="1">
    <citation type="submission" date="2016-11" db="EMBL/GenBank/DDBJ databases">
        <title>Genome sequence and comparative genomic analysis of clinical strain Elizabethkingia meningoseptica 61421 PRCM.</title>
        <authorList>
            <person name="Wang M."/>
            <person name="Hu S."/>
            <person name="Cao L."/>
            <person name="Jiang T."/>
            <person name="Zhou Y."/>
            <person name="Ming D."/>
        </authorList>
    </citation>
    <scope>NUCLEOTIDE SEQUENCE [LARGE SCALE GENOMIC DNA]</scope>
    <source>
        <strain evidence="4 5">61421 PRCM</strain>
    </source>
</reference>
<dbReference type="PANTHER" id="PTHR33755:SF9">
    <property type="entry name" value="TOXIN PARE1"/>
    <property type="match status" value="1"/>
</dbReference>
<comment type="similarity">
    <text evidence="1 3">Belongs to the RelE toxin family.</text>
</comment>